<feature type="domain" description="Reverse transcriptase RNase H-like" evidence="8">
    <location>
        <begin position="730"/>
        <end position="788"/>
    </location>
</feature>
<dbReference type="EMBL" id="QGNW01000727">
    <property type="protein sequence ID" value="RVW64040.1"/>
    <property type="molecule type" value="Genomic_DNA"/>
</dbReference>
<evidence type="ECO:0000256" key="7">
    <source>
        <dbReference type="SAM" id="MobiDB-lite"/>
    </source>
</evidence>
<dbReference type="CDD" id="cd01647">
    <property type="entry name" value="RT_LTR"/>
    <property type="match status" value="1"/>
</dbReference>
<evidence type="ECO:0000313" key="9">
    <source>
        <dbReference type="EMBL" id="RVW64040.1"/>
    </source>
</evidence>
<dbReference type="InterPro" id="IPR043502">
    <property type="entry name" value="DNA/RNA_pol_sf"/>
</dbReference>
<dbReference type="PANTHER" id="PTHR48475:SF1">
    <property type="entry name" value="RNASE H TYPE-1 DOMAIN-CONTAINING PROTEIN"/>
    <property type="match status" value="1"/>
</dbReference>
<dbReference type="GO" id="GO:0003964">
    <property type="term" value="F:RNA-directed DNA polymerase activity"/>
    <property type="evidence" value="ECO:0007669"/>
    <property type="project" value="UniProtKB-KW"/>
</dbReference>
<sequence length="912" mass="102081">MASLKDAILGLGQNIDGVPALPVPIQGTTPHDSSTPPTPPPSGPTIQPDYIVLPPPPPPVQSAPQALYGIEEGISRGLWADSSPSDLKGKKLGSGPMPLDVGTIVLLPPLRGIHLIEHMEGDVFMMGWDGEAPQPISLYEDLDLSGYTHQQQLLGRRFTTLEDDEILCQLCTTQARISIWSLLASSSTHRDALIRALNHIRVDTTTTLEGLIHLLIADKAMCIVFSDDDLPPEGSDHVQPLFIDVACSGHRVSSILLDNDFALNVCPLVIAIALGFSPSNFGPSTQTIITYDGTQRTVMGTLTTHIMIRPVRYFVLLQMYLGIGIPETPDVMIVAPSSLDRASMFSICFPEVVFYYDILMDTTIDDEGVTLPDVCTHKMDTTIGVDEMDVISTSCIPNAAPHEPRSTLDMFGTFMLEIDDDDSITVITPDIITIEGASDSMNPPLSFNTMFGFVTRFDDVAGPDGPLSDQSNFDSDSEEKKVTPISSSIELVNFGTHDQPRELRIGTSLSPDDMSKLIDLLRPIKLKLRRLHPQWSLQDGKVRVYVDFQDLNKASPKDDFSLPHIDMLLDSTTGHSMLSFMDGFSGYNQIMMALEDMEKTSYITEWGTYCYRVKVESQEVHLWGNFWKLLGHIVSERGIEVDPEKIRAILDMPAPRTERKIRGFLGRLQYINHFIAKITNICKLIFCLLRKSQPIVWDDDCQHAFKNIKECLFSSLVLVPPTLGRPLLLYIMIERLCLALVWVTRRLRHYVTEYSILLVSRLDPLRYLFYWPILIGRLMTWLVLLTEFDIQYVTQKLVKWSIVTNHLSFLPVFDDIPIDNDFPDEQFLLVTSIVGWQLYFDGAANKPGFGIGILLISPQGDCIPRLVRLAFSDYHRLMNNVVKYEACITSLETTLDLGVRQLEIHGDSNLVI</sequence>
<feature type="region of interest" description="Disordered" evidence="7">
    <location>
        <begin position="19"/>
        <end position="47"/>
    </location>
</feature>
<dbReference type="GO" id="GO:0003676">
    <property type="term" value="F:nucleic acid binding"/>
    <property type="evidence" value="ECO:0007669"/>
    <property type="project" value="InterPro"/>
</dbReference>
<accession>A0A438FVR9</accession>
<name>A0A438FVR9_VITVI</name>
<dbReference type="Proteomes" id="UP000288805">
    <property type="component" value="Unassembled WGS sequence"/>
</dbReference>
<evidence type="ECO:0000256" key="4">
    <source>
        <dbReference type="ARBA" id="ARBA00022759"/>
    </source>
</evidence>
<dbReference type="GO" id="GO:0016787">
    <property type="term" value="F:hydrolase activity"/>
    <property type="evidence" value="ECO:0007669"/>
    <property type="project" value="UniProtKB-KW"/>
</dbReference>
<keyword evidence="3" id="KW-0540">Nuclease</keyword>
<dbReference type="GO" id="GO:0004519">
    <property type="term" value="F:endonuclease activity"/>
    <property type="evidence" value="ECO:0007669"/>
    <property type="project" value="UniProtKB-KW"/>
</dbReference>
<dbReference type="Gene3D" id="3.10.10.10">
    <property type="entry name" value="HIV Type 1 Reverse Transcriptase, subunit A, domain 1"/>
    <property type="match status" value="1"/>
</dbReference>
<keyword evidence="2" id="KW-0548">Nucleotidyltransferase</keyword>
<proteinExistence type="predicted"/>
<dbReference type="Gene3D" id="3.30.420.10">
    <property type="entry name" value="Ribonuclease H-like superfamily/Ribonuclease H"/>
    <property type="match status" value="1"/>
</dbReference>
<keyword evidence="4" id="KW-0255">Endonuclease</keyword>
<dbReference type="InterPro" id="IPR041373">
    <property type="entry name" value="RT_RNaseH"/>
</dbReference>
<evidence type="ECO:0000256" key="1">
    <source>
        <dbReference type="ARBA" id="ARBA00022679"/>
    </source>
</evidence>
<evidence type="ECO:0000313" key="10">
    <source>
        <dbReference type="Proteomes" id="UP000288805"/>
    </source>
</evidence>
<gene>
    <name evidence="9" type="primary">pol_1228</name>
    <name evidence="9" type="ORF">CK203_049376</name>
</gene>
<keyword evidence="1" id="KW-0808">Transferase</keyword>
<dbReference type="SUPFAM" id="SSF53098">
    <property type="entry name" value="Ribonuclease H-like"/>
    <property type="match status" value="1"/>
</dbReference>
<evidence type="ECO:0000256" key="6">
    <source>
        <dbReference type="ARBA" id="ARBA00022918"/>
    </source>
</evidence>
<dbReference type="Pfam" id="PF17917">
    <property type="entry name" value="RT_RNaseH"/>
    <property type="match status" value="1"/>
</dbReference>
<dbReference type="FunFam" id="3.30.70.270:FF:000020">
    <property type="entry name" value="Transposon Tf2-6 polyprotein-like Protein"/>
    <property type="match status" value="1"/>
</dbReference>
<keyword evidence="6" id="KW-0695">RNA-directed DNA polymerase</keyword>
<dbReference type="InterPro" id="IPR012337">
    <property type="entry name" value="RNaseH-like_sf"/>
</dbReference>
<dbReference type="SUPFAM" id="SSF56672">
    <property type="entry name" value="DNA/RNA polymerases"/>
    <property type="match status" value="1"/>
</dbReference>
<organism evidence="9 10">
    <name type="scientific">Vitis vinifera</name>
    <name type="common">Grape</name>
    <dbReference type="NCBI Taxonomy" id="29760"/>
    <lineage>
        <taxon>Eukaryota</taxon>
        <taxon>Viridiplantae</taxon>
        <taxon>Streptophyta</taxon>
        <taxon>Embryophyta</taxon>
        <taxon>Tracheophyta</taxon>
        <taxon>Spermatophyta</taxon>
        <taxon>Magnoliopsida</taxon>
        <taxon>eudicotyledons</taxon>
        <taxon>Gunneridae</taxon>
        <taxon>Pentapetalae</taxon>
        <taxon>rosids</taxon>
        <taxon>Vitales</taxon>
        <taxon>Vitaceae</taxon>
        <taxon>Viteae</taxon>
        <taxon>Vitis</taxon>
    </lineage>
</organism>
<dbReference type="InterPro" id="IPR043128">
    <property type="entry name" value="Rev_trsase/Diguanyl_cyclase"/>
</dbReference>
<dbReference type="Gene3D" id="3.30.70.270">
    <property type="match status" value="2"/>
</dbReference>
<dbReference type="AlphaFoldDB" id="A0A438FVR9"/>
<evidence type="ECO:0000256" key="3">
    <source>
        <dbReference type="ARBA" id="ARBA00022722"/>
    </source>
</evidence>
<evidence type="ECO:0000256" key="5">
    <source>
        <dbReference type="ARBA" id="ARBA00022801"/>
    </source>
</evidence>
<dbReference type="PANTHER" id="PTHR48475">
    <property type="entry name" value="RIBONUCLEASE H"/>
    <property type="match status" value="1"/>
</dbReference>
<protein>
    <submittedName>
        <fullName evidence="9">Retrovirus-related Pol polyprotein from transposon opus</fullName>
    </submittedName>
</protein>
<dbReference type="InterPro" id="IPR036397">
    <property type="entry name" value="RNaseH_sf"/>
</dbReference>
<keyword evidence="5" id="KW-0378">Hydrolase</keyword>
<comment type="caution">
    <text evidence="9">The sequence shown here is derived from an EMBL/GenBank/DDBJ whole genome shotgun (WGS) entry which is preliminary data.</text>
</comment>
<reference evidence="9 10" key="1">
    <citation type="journal article" date="2018" name="PLoS Genet.">
        <title>Population sequencing reveals clonal diversity and ancestral inbreeding in the grapevine cultivar Chardonnay.</title>
        <authorList>
            <person name="Roach M.J."/>
            <person name="Johnson D.L."/>
            <person name="Bohlmann J."/>
            <person name="van Vuuren H.J."/>
            <person name="Jones S.J."/>
            <person name="Pretorius I.S."/>
            <person name="Schmidt S.A."/>
            <person name="Borneman A.R."/>
        </authorList>
    </citation>
    <scope>NUCLEOTIDE SEQUENCE [LARGE SCALE GENOMIC DNA]</scope>
    <source>
        <strain evidence="10">cv. Chardonnay</strain>
        <tissue evidence="9">Leaf</tissue>
    </source>
</reference>
<evidence type="ECO:0000259" key="8">
    <source>
        <dbReference type="Pfam" id="PF17917"/>
    </source>
</evidence>
<evidence type="ECO:0000256" key="2">
    <source>
        <dbReference type="ARBA" id="ARBA00022695"/>
    </source>
</evidence>